<dbReference type="WBParaSite" id="TASK_0000114701-mRNA-1">
    <property type="protein sequence ID" value="TASK_0000114701-mRNA-1"/>
    <property type="gene ID" value="TASK_0000114701"/>
</dbReference>
<evidence type="ECO:0000256" key="1">
    <source>
        <dbReference type="SAM" id="Phobius"/>
    </source>
</evidence>
<evidence type="ECO:0000313" key="2">
    <source>
        <dbReference type="EMBL" id="VDK22575.1"/>
    </source>
</evidence>
<keyword evidence="1" id="KW-1133">Transmembrane helix</keyword>
<keyword evidence="1" id="KW-0472">Membrane</keyword>
<evidence type="ECO:0000313" key="3">
    <source>
        <dbReference type="Proteomes" id="UP000282613"/>
    </source>
</evidence>
<gene>
    <name evidence="2" type="ORF">TASK_LOCUS1148</name>
</gene>
<proteinExistence type="predicted"/>
<accession>A0A0R3VUX0</accession>
<sequence>MAPSTGCPSNKTQELSMYLFLFYVTFRQAPLIALANIKSKLIYDDLMGVERSVVRSSDHVSGREAFWSSFVFREVSVAVNSKLDLNRDYNLIYGAG</sequence>
<keyword evidence="1" id="KW-0812">Transmembrane</keyword>
<reference evidence="4" key="1">
    <citation type="submission" date="2017-02" db="UniProtKB">
        <authorList>
            <consortium name="WormBaseParasite"/>
        </authorList>
    </citation>
    <scope>IDENTIFICATION</scope>
</reference>
<protein>
    <submittedName>
        <fullName evidence="4">Secreted protein</fullName>
    </submittedName>
</protein>
<organism evidence="4">
    <name type="scientific">Taenia asiatica</name>
    <name type="common">Asian tapeworm</name>
    <dbReference type="NCBI Taxonomy" id="60517"/>
    <lineage>
        <taxon>Eukaryota</taxon>
        <taxon>Metazoa</taxon>
        <taxon>Spiralia</taxon>
        <taxon>Lophotrochozoa</taxon>
        <taxon>Platyhelminthes</taxon>
        <taxon>Cestoda</taxon>
        <taxon>Eucestoda</taxon>
        <taxon>Cyclophyllidea</taxon>
        <taxon>Taeniidae</taxon>
        <taxon>Taenia</taxon>
    </lineage>
</organism>
<evidence type="ECO:0000313" key="4">
    <source>
        <dbReference type="WBParaSite" id="TASK_0000114701-mRNA-1"/>
    </source>
</evidence>
<dbReference type="Proteomes" id="UP000282613">
    <property type="component" value="Unassembled WGS sequence"/>
</dbReference>
<feature type="transmembrane region" description="Helical" evidence="1">
    <location>
        <begin position="15"/>
        <end position="37"/>
    </location>
</feature>
<name>A0A0R3VUX0_TAEAS</name>
<dbReference type="AlphaFoldDB" id="A0A0R3VUX0"/>
<reference evidence="2 3" key="2">
    <citation type="submission" date="2018-11" db="EMBL/GenBank/DDBJ databases">
        <authorList>
            <consortium name="Pathogen Informatics"/>
        </authorList>
    </citation>
    <scope>NUCLEOTIDE SEQUENCE [LARGE SCALE GENOMIC DNA]</scope>
</reference>
<dbReference type="EMBL" id="UYRS01000241">
    <property type="protein sequence ID" value="VDK22575.1"/>
    <property type="molecule type" value="Genomic_DNA"/>
</dbReference>
<keyword evidence="3" id="KW-1185">Reference proteome</keyword>